<dbReference type="InterPro" id="IPR052579">
    <property type="entry name" value="Zinc_finger_SWIM"/>
</dbReference>
<comment type="caution">
    <text evidence="2">The sequence shown here is derived from an EMBL/GenBank/DDBJ whole genome shotgun (WGS) entry which is preliminary data.</text>
</comment>
<dbReference type="Proteomes" id="UP000198211">
    <property type="component" value="Unassembled WGS sequence"/>
</dbReference>
<evidence type="ECO:0000313" key="3">
    <source>
        <dbReference type="Proteomes" id="UP000198211"/>
    </source>
</evidence>
<dbReference type="OrthoDB" id="127122at2759"/>
<gene>
    <name evidence="2" type="ORF">PHMEG_00036775</name>
</gene>
<evidence type="ECO:0000313" key="2">
    <source>
        <dbReference type="EMBL" id="OWY93725.1"/>
    </source>
</evidence>
<dbReference type="EMBL" id="NBNE01015566">
    <property type="protein sequence ID" value="OWY93725.1"/>
    <property type="molecule type" value="Genomic_DNA"/>
</dbReference>
<dbReference type="STRING" id="4795.A0A225UL32"/>
<dbReference type="AlphaFoldDB" id="A0A225UL32"/>
<protein>
    <recommendedName>
        <fullName evidence="1">ZSWIM1/3 RNaseH-like domain-containing protein</fullName>
    </recommendedName>
</protein>
<accession>A0A225UL32</accession>
<dbReference type="PANTHER" id="PTHR31569:SF4">
    <property type="entry name" value="SWIM-TYPE DOMAIN-CONTAINING PROTEIN"/>
    <property type="match status" value="1"/>
</dbReference>
<dbReference type="Pfam" id="PF21056">
    <property type="entry name" value="ZSWIM1-3_RNaseH-like"/>
    <property type="match status" value="2"/>
</dbReference>
<reference evidence="3" key="1">
    <citation type="submission" date="2017-03" db="EMBL/GenBank/DDBJ databases">
        <title>Phytopthora megakarya and P. palmivora, two closely related causual agents of cacao black pod achieved similar genome size and gene model numbers by different mechanisms.</title>
        <authorList>
            <person name="Ali S."/>
            <person name="Shao J."/>
            <person name="Larry D.J."/>
            <person name="Kronmiller B."/>
            <person name="Shen D."/>
            <person name="Strem M.D."/>
            <person name="Melnick R.L."/>
            <person name="Guiltinan M.J."/>
            <person name="Tyler B.M."/>
            <person name="Meinhardt L.W."/>
            <person name="Bailey B.A."/>
        </authorList>
    </citation>
    <scope>NUCLEOTIDE SEQUENCE [LARGE SCALE GENOMIC DNA]</scope>
    <source>
        <strain evidence="3">zdho120</strain>
    </source>
</reference>
<proteinExistence type="predicted"/>
<name>A0A225UL32_9STRA</name>
<evidence type="ECO:0000259" key="1">
    <source>
        <dbReference type="Pfam" id="PF21056"/>
    </source>
</evidence>
<dbReference type="InterPro" id="IPR048324">
    <property type="entry name" value="ZSWIM1-3_RNaseH-like"/>
</dbReference>
<keyword evidence="3" id="KW-1185">Reference proteome</keyword>
<organism evidence="2 3">
    <name type="scientific">Phytophthora megakarya</name>
    <dbReference type="NCBI Taxonomy" id="4795"/>
    <lineage>
        <taxon>Eukaryota</taxon>
        <taxon>Sar</taxon>
        <taxon>Stramenopiles</taxon>
        <taxon>Oomycota</taxon>
        <taxon>Peronosporomycetes</taxon>
        <taxon>Peronosporales</taxon>
        <taxon>Peronosporaceae</taxon>
        <taxon>Phytophthora</taxon>
    </lineage>
</organism>
<sequence length="91" mass="10458">MKPNVVECITVLLIDATHDTNAAKYKLFSFMIHDSGCSSFDNVAIIMIDKDFMELSVLKEEFTNARILLCHFHVVKYLQEEEINAKYDLNA</sequence>
<dbReference type="PANTHER" id="PTHR31569">
    <property type="entry name" value="SWIM-TYPE DOMAIN-CONTAINING PROTEIN"/>
    <property type="match status" value="1"/>
</dbReference>
<feature type="domain" description="ZSWIM1/3 RNaseH-like" evidence="1">
    <location>
        <begin position="11"/>
        <end position="36"/>
    </location>
</feature>
<feature type="domain" description="ZSWIM1/3 RNaseH-like" evidence="1">
    <location>
        <begin position="38"/>
        <end position="68"/>
    </location>
</feature>